<dbReference type="PANTHER" id="PTHR39515">
    <property type="entry name" value="CONSERVED PROTEIN"/>
    <property type="match status" value="1"/>
</dbReference>
<accession>A0ABQ2ZFK5</accession>
<dbReference type="EMBL" id="BMUU01000001">
    <property type="protein sequence ID" value="GGY15247.1"/>
    <property type="molecule type" value="Genomic_DNA"/>
</dbReference>
<evidence type="ECO:0000256" key="3">
    <source>
        <dbReference type="ARBA" id="ARBA00023163"/>
    </source>
</evidence>
<name>A0ABQ2ZFK5_9ACTN</name>
<evidence type="ECO:0000313" key="5">
    <source>
        <dbReference type="EMBL" id="GGY15247.1"/>
    </source>
</evidence>
<dbReference type="SUPFAM" id="SSF46785">
    <property type="entry name" value="Winged helix' DNA-binding domain"/>
    <property type="match status" value="1"/>
</dbReference>
<dbReference type="InterPro" id="IPR023187">
    <property type="entry name" value="Tscrpt_reg_MarR-type_CS"/>
</dbReference>
<dbReference type="RefSeq" id="WP_190025927.1">
    <property type="nucleotide sequence ID" value="NZ_BMUU01000001.1"/>
</dbReference>
<keyword evidence="6" id="KW-1185">Reference proteome</keyword>
<sequence>MDVDDEDIAEKLRLSIGRFVRVVRAQADTVPPLQASALGTLDREGPCTIAALAAAHGVKHQSMSRTIADLETLGLVGRSRSPHDGRAFLIAITAAGTDALNGDRGSRRRWVSQAITTRLTPDERRALLTVPDLLDRLSGSA</sequence>
<evidence type="ECO:0000256" key="1">
    <source>
        <dbReference type="ARBA" id="ARBA00023015"/>
    </source>
</evidence>
<evidence type="ECO:0000313" key="6">
    <source>
        <dbReference type="Proteomes" id="UP000600946"/>
    </source>
</evidence>
<evidence type="ECO:0000259" key="4">
    <source>
        <dbReference type="PROSITE" id="PS50995"/>
    </source>
</evidence>
<organism evidence="5 6">
    <name type="scientific">Streptomyces xanthochromogenes</name>
    <dbReference type="NCBI Taxonomy" id="67384"/>
    <lineage>
        <taxon>Bacteria</taxon>
        <taxon>Bacillati</taxon>
        <taxon>Actinomycetota</taxon>
        <taxon>Actinomycetes</taxon>
        <taxon>Kitasatosporales</taxon>
        <taxon>Streptomycetaceae</taxon>
        <taxon>Streptomyces</taxon>
    </lineage>
</organism>
<dbReference type="InterPro" id="IPR036390">
    <property type="entry name" value="WH_DNA-bd_sf"/>
</dbReference>
<comment type="caution">
    <text evidence="5">The sequence shown here is derived from an EMBL/GenBank/DDBJ whole genome shotgun (WGS) entry which is preliminary data.</text>
</comment>
<keyword evidence="1" id="KW-0805">Transcription regulation</keyword>
<dbReference type="SMART" id="SM00347">
    <property type="entry name" value="HTH_MARR"/>
    <property type="match status" value="1"/>
</dbReference>
<protein>
    <submittedName>
        <fullName evidence="5">MarR family transcriptional regulator</fullName>
    </submittedName>
</protein>
<gene>
    <name evidence="5" type="ORF">GCM10010326_03590</name>
</gene>
<keyword evidence="3" id="KW-0804">Transcription</keyword>
<proteinExistence type="predicted"/>
<evidence type="ECO:0000256" key="2">
    <source>
        <dbReference type="ARBA" id="ARBA00023125"/>
    </source>
</evidence>
<dbReference type="PROSITE" id="PS01117">
    <property type="entry name" value="HTH_MARR_1"/>
    <property type="match status" value="1"/>
</dbReference>
<dbReference type="Gene3D" id="1.10.10.10">
    <property type="entry name" value="Winged helix-like DNA-binding domain superfamily/Winged helix DNA-binding domain"/>
    <property type="match status" value="1"/>
</dbReference>
<dbReference type="GeneID" id="96288394"/>
<dbReference type="PROSITE" id="PS50995">
    <property type="entry name" value="HTH_MARR_2"/>
    <property type="match status" value="1"/>
</dbReference>
<dbReference type="InterPro" id="IPR036388">
    <property type="entry name" value="WH-like_DNA-bd_sf"/>
</dbReference>
<feature type="domain" description="HTH marR-type" evidence="4">
    <location>
        <begin position="1"/>
        <end position="139"/>
    </location>
</feature>
<dbReference type="InterPro" id="IPR000835">
    <property type="entry name" value="HTH_MarR-typ"/>
</dbReference>
<keyword evidence="2" id="KW-0238">DNA-binding</keyword>
<dbReference type="Proteomes" id="UP000600946">
    <property type="component" value="Unassembled WGS sequence"/>
</dbReference>
<dbReference type="Pfam" id="PF12802">
    <property type="entry name" value="MarR_2"/>
    <property type="match status" value="1"/>
</dbReference>
<dbReference type="InterPro" id="IPR052526">
    <property type="entry name" value="HTH-type_Bedaq_tolerance"/>
</dbReference>
<dbReference type="PANTHER" id="PTHR39515:SF2">
    <property type="entry name" value="HTH-TYPE TRANSCRIPTIONAL REGULATOR RV0880"/>
    <property type="match status" value="1"/>
</dbReference>
<dbReference type="Gene3D" id="1.10.287.100">
    <property type="match status" value="1"/>
</dbReference>
<reference evidence="6" key="1">
    <citation type="journal article" date="2019" name="Int. J. Syst. Evol. Microbiol.">
        <title>The Global Catalogue of Microorganisms (GCM) 10K type strain sequencing project: providing services to taxonomists for standard genome sequencing and annotation.</title>
        <authorList>
            <consortium name="The Broad Institute Genomics Platform"/>
            <consortium name="The Broad Institute Genome Sequencing Center for Infectious Disease"/>
            <person name="Wu L."/>
            <person name="Ma J."/>
        </authorList>
    </citation>
    <scope>NUCLEOTIDE SEQUENCE [LARGE SCALE GENOMIC DNA]</scope>
    <source>
        <strain evidence="6">JCM 4594</strain>
    </source>
</reference>